<dbReference type="InterPro" id="IPR011761">
    <property type="entry name" value="ATP-grasp"/>
</dbReference>
<dbReference type="Proteomes" id="UP000887226">
    <property type="component" value="Unassembled WGS sequence"/>
</dbReference>
<evidence type="ECO:0000256" key="2">
    <source>
        <dbReference type="SAM" id="Phobius"/>
    </source>
</evidence>
<evidence type="ECO:0000313" key="5">
    <source>
        <dbReference type="Proteomes" id="UP000887226"/>
    </source>
</evidence>
<accession>A0A9P7YXI4</accession>
<name>A0A9P7YXI4_9HELO</name>
<evidence type="ECO:0000259" key="3">
    <source>
        <dbReference type="PROSITE" id="PS50975"/>
    </source>
</evidence>
<sequence>MLTATTPTYQHVLANLSLILLCAFCAPYFTAIAFASWILSPYTNETKHIQQHRKWRTISSSTFRPRRVLITGVGMSKGLTLARTFYRAGHKVIGADFEPYRVPVCGRFSTSIEKFYRLMKPKAQGGPQYIEQMKHIIEEEKIELWVSVSGNASVLEDGEAAEIVEKETSCKAIQFGLTPTETLHDKHSFIGTTREMGLNVPHTHLVTSEAEAMAVLYPEKPRSTRENQYILKSVGWDESVRTDMTLLPMTSRYETAQHIKAVGPTPFRPFVLQQYIAGPEYCTHSLIINGKVKAFVALPSAELLLHYNALPASSALSQAMLRYTTLYAQKMLVSGAGHFSLDFLVDDQIARIAELKIGASPNEVRDLMSVIYPIECNPRPNTAGILFAEVSEDLAETYLSVLDEHEPKGVSTGHLSEDRVIPSPNTPGYYWIGSDFITMVVIPILQFVRWKVTIWDVLENWLEFAEHLIYWHDGTFEVWDPWPAWWQYTGYWPAMFAISLWQSKWWSRCSVPLNKRYGI</sequence>
<dbReference type="GO" id="GO:0046872">
    <property type="term" value="F:metal ion binding"/>
    <property type="evidence" value="ECO:0007669"/>
    <property type="project" value="InterPro"/>
</dbReference>
<dbReference type="EMBL" id="MU254200">
    <property type="protein sequence ID" value="KAG9241522.1"/>
    <property type="molecule type" value="Genomic_DNA"/>
</dbReference>
<keyword evidence="1" id="KW-0067">ATP-binding</keyword>
<keyword evidence="5" id="KW-1185">Reference proteome</keyword>
<proteinExistence type="predicted"/>
<keyword evidence="1" id="KW-0547">Nucleotide-binding</keyword>
<keyword evidence="2" id="KW-0472">Membrane</keyword>
<feature type="domain" description="ATP-grasp" evidence="3">
    <location>
        <begin position="190"/>
        <end position="403"/>
    </location>
</feature>
<dbReference type="Gene3D" id="3.40.50.20">
    <property type="match status" value="1"/>
</dbReference>
<gene>
    <name evidence="4" type="ORF">BJ878DRAFT_520357</name>
</gene>
<keyword evidence="2" id="KW-0812">Transmembrane</keyword>
<reference evidence="4" key="1">
    <citation type="journal article" date="2021" name="IMA Fungus">
        <title>Genomic characterization of three marine fungi, including Emericellopsis atlantica sp. nov. with signatures of a generalist lifestyle and marine biomass degradation.</title>
        <authorList>
            <person name="Hagestad O.C."/>
            <person name="Hou L."/>
            <person name="Andersen J.H."/>
            <person name="Hansen E.H."/>
            <person name="Altermark B."/>
            <person name="Li C."/>
            <person name="Kuhnert E."/>
            <person name="Cox R.J."/>
            <person name="Crous P.W."/>
            <person name="Spatafora J.W."/>
            <person name="Lail K."/>
            <person name="Amirebrahimi M."/>
            <person name="Lipzen A."/>
            <person name="Pangilinan J."/>
            <person name="Andreopoulos W."/>
            <person name="Hayes R.D."/>
            <person name="Ng V."/>
            <person name="Grigoriev I.V."/>
            <person name="Jackson S.A."/>
            <person name="Sutton T.D.S."/>
            <person name="Dobson A.D.W."/>
            <person name="Rama T."/>
        </authorList>
    </citation>
    <scope>NUCLEOTIDE SEQUENCE</scope>
    <source>
        <strain evidence="4">TRa3180A</strain>
    </source>
</reference>
<dbReference type="SUPFAM" id="SSF51735">
    <property type="entry name" value="NAD(P)-binding Rossmann-fold domains"/>
    <property type="match status" value="1"/>
</dbReference>
<dbReference type="InterPro" id="IPR036291">
    <property type="entry name" value="NAD(P)-bd_dom_sf"/>
</dbReference>
<dbReference type="SUPFAM" id="SSF56059">
    <property type="entry name" value="Glutathione synthetase ATP-binding domain-like"/>
    <property type="match status" value="1"/>
</dbReference>
<dbReference type="GO" id="GO:0005524">
    <property type="term" value="F:ATP binding"/>
    <property type="evidence" value="ECO:0007669"/>
    <property type="project" value="UniProtKB-UniRule"/>
</dbReference>
<feature type="transmembrane region" description="Helical" evidence="2">
    <location>
        <begin position="12"/>
        <end position="39"/>
    </location>
</feature>
<dbReference type="OrthoDB" id="186626at2759"/>
<organism evidence="4 5">
    <name type="scientific">Calycina marina</name>
    <dbReference type="NCBI Taxonomy" id="1763456"/>
    <lineage>
        <taxon>Eukaryota</taxon>
        <taxon>Fungi</taxon>
        <taxon>Dikarya</taxon>
        <taxon>Ascomycota</taxon>
        <taxon>Pezizomycotina</taxon>
        <taxon>Leotiomycetes</taxon>
        <taxon>Helotiales</taxon>
        <taxon>Pezizellaceae</taxon>
        <taxon>Calycina</taxon>
    </lineage>
</organism>
<evidence type="ECO:0000256" key="1">
    <source>
        <dbReference type="PROSITE-ProRule" id="PRU00409"/>
    </source>
</evidence>
<protein>
    <recommendedName>
        <fullName evidence="3">ATP-grasp domain-containing protein</fullName>
    </recommendedName>
</protein>
<evidence type="ECO:0000313" key="4">
    <source>
        <dbReference type="EMBL" id="KAG9241522.1"/>
    </source>
</evidence>
<keyword evidence="2" id="KW-1133">Transmembrane helix</keyword>
<dbReference type="PROSITE" id="PS50975">
    <property type="entry name" value="ATP_GRASP"/>
    <property type="match status" value="1"/>
</dbReference>
<dbReference type="AlphaFoldDB" id="A0A9P7YXI4"/>
<comment type="caution">
    <text evidence="4">The sequence shown here is derived from an EMBL/GenBank/DDBJ whole genome shotgun (WGS) entry which is preliminary data.</text>
</comment>